<dbReference type="InterPro" id="IPR036249">
    <property type="entry name" value="Thioredoxin-like_sf"/>
</dbReference>
<dbReference type="SUPFAM" id="SSF52833">
    <property type="entry name" value="Thioredoxin-like"/>
    <property type="match status" value="1"/>
</dbReference>
<feature type="region of interest" description="Disordered" evidence="1">
    <location>
        <begin position="124"/>
        <end position="153"/>
    </location>
</feature>
<dbReference type="Gramene" id="BGIOSGA019149-TA">
    <property type="protein sequence ID" value="BGIOSGA019149-PA"/>
    <property type="gene ID" value="BGIOSGA019149"/>
</dbReference>
<dbReference type="STRING" id="39946.A2Y067"/>
<dbReference type="Gene3D" id="3.40.30.10">
    <property type="entry name" value="Glutaredoxin"/>
    <property type="match status" value="1"/>
</dbReference>
<organism evidence="2 3">
    <name type="scientific">Oryza sativa subsp. indica</name>
    <name type="common">Rice</name>
    <dbReference type="NCBI Taxonomy" id="39946"/>
    <lineage>
        <taxon>Eukaryota</taxon>
        <taxon>Viridiplantae</taxon>
        <taxon>Streptophyta</taxon>
        <taxon>Embryophyta</taxon>
        <taxon>Tracheophyta</taxon>
        <taxon>Spermatophyta</taxon>
        <taxon>Magnoliopsida</taxon>
        <taxon>Liliopsida</taxon>
        <taxon>Poales</taxon>
        <taxon>Poaceae</taxon>
        <taxon>BOP clade</taxon>
        <taxon>Oryzoideae</taxon>
        <taxon>Oryzeae</taxon>
        <taxon>Oryzinae</taxon>
        <taxon>Oryza</taxon>
        <taxon>Oryza sativa</taxon>
    </lineage>
</organism>
<gene>
    <name evidence="2" type="ORF">OsI_18375</name>
</gene>
<protein>
    <submittedName>
        <fullName evidence="2">Uncharacterized protein</fullName>
    </submittedName>
</protein>
<dbReference type="AlphaFoldDB" id="A2Y067"/>
<evidence type="ECO:0000256" key="1">
    <source>
        <dbReference type="SAM" id="MobiDB-lite"/>
    </source>
</evidence>
<name>A2Y067_ORYSI</name>
<dbReference type="EMBL" id="CM000130">
    <property type="protein sequence ID" value="EAY96477.1"/>
    <property type="molecule type" value="Genomic_DNA"/>
</dbReference>
<sequence>MELTGAAIRGSLATAASPVVLRGRGRRCAARVSCVGRGGGGFGDEGHLRYYEAPPRKAVEAVARDLAKLRAMGIASGDAAKEKVLSEATELLLEELNRMRDEEGELKKKMKEDKDAMKALKKQQKEAMKAATTMKCDDDDSSESSESSESECEEQMMTMSCVASVTMPQIGEGVAISTTVPQVAASDVATAPAMEYDQAAMKAMKKREKEEKKAAKMAMKMKKKEKKMATLTLCKDEDSTSCSSESSDSECEEVVRMSRCATITTPQTQPSSTVFPIILPQIPESVTLEPCQDAQISSEPANTMLSTTATIAVVEKPMTNRIEVCMGGKCKKSGSLAVLQEFEKKVGTDGAVVGCKCLGKCGLGPNVRLRSEGAAQKNPLFIGVVLEDVGTIASGLFGGGDDLGMVNNLAQPLPYL</sequence>
<dbReference type="HOGENOM" id="CLU_669699_0_0_1"/>
<dbReference type="Proteomes" id="UP000007015">
    <property type="component" value="Chromosome 5"/>
</dbReference>
<proteinExistence type="predicted"/>
<keyword evidence="3" id="KW-1185">Reference proteome</keyword>
<dbReference type="CDD" id="cd02980">
    <property type="entry name" value="TRX_Fd_family"/>
    <property type="match status" value="1"/>
</dbReference>
<evidence type="ECO:0000313" key="3">
    <source>
        <dbReference type="Proteomes" id="UP000007015"/>
    </source>
</evidence>
<reference evidence="2 3" key="1">
    <citation type="journal article" date="2005" name="PLoS Biol.">
        <title>The genomes of Oryza sativa: a history of duplications.</title>
        <authorList>
            <person name="Yu J."/>
            <person name="Wang J."/>
            <person name="Lin W."/>
            <person name="Li S."/>
            <person name="Li H."/>
            <person name="Zhou J."/>
            <person name="Ni P."/>
            <person name="Dong W."/>
            <person name="Hu S."/>
            <person name="Zeng C."/>
            <person name="Zhang J."/>
            <person name="Zhang Y."/>
            <person name="Li R."/>
            <person name="Xu Z."/>
            <person name="Li S."/>
            <person name="Li X."/>
            <person name="Zheng H."/>
            <person name="Cong L."/>
            <person name="Lin L."/>
            <person name="Yin J."/>
            <person name="Geng J."/>
            <person name="Li G."/>
            <person name="Shi J."/>
            <person name="Liu J."/>
            <person name="Lv H."/>
            <person name="Li J."/>
            <person name="Wang J."/>
            <person name="Deng Y."/>
            <person name="Ran L."/>
            <person name="Shi X."/>
            <person name="Wang X."/>
            <person name="Wu Q."/>
            <person name="Li C."/>
            <person name="Ren X."/>
            <person name="Wang J."/>
            <person name="Wang X."/>
            <person name="Li D."/>
            <person name="Liu D."/>
            <person name="Zhang X."/>
            <person name="Ji Z."/>
            <person name="Zhao W."/>
            <person name="Sun Y."/>
            <person name="Zhang Z."/>
            <person name="Bao J."/>
            <person name="Han Y."/>
            <person name="Dong L."/>
            <person name="Ji J."/>
            <person name="Chen P."/>
            <person name="Wu S."/>
            <person name="Liu J."/>
            <person name="Xiao Y."/>
            <person name="Bu D."/>
            <person name="Tan J."/>
            <person name="Yang L."/>
            <person name="Ye C."/>
            <person name="Zhang J."/>
            <person name="Xu J."/>
            <person name="Zhou Y."/>
            <person name="Yu Y."/>
            <person name="Zhang B."/>
            <person name="Zhuang S."/>
            <person name="Wei H."/>
            <person name="Liu B."/>
            <person name="Lei M."/>
            <person name="Yu H."/>
            <person name="Li Y."/>
            <person name="Xu H."/>
            <person name="Wei S."/>
            <person name="He X."/>
            <person name="Fang L."/>
            <person name="Zhang Z."/>
            <person name="Zhang Y."/>
            <person name="Huang X."/>
            <person name="Su Z."/>
            <person name="Tong W."/>
            <person name="Li J."/>
            <person name="Tong Z."/>
            <person name="Li S."/>
            <person name="Ye J."/>
            <person name="Wang L."/>
            <person name="Fang L."/>
            <person name="Lei T."/>
            <person name="Chen C."/>
            <person name="Chen H."/>
            <person name="Xu Z."/>
            <person name="Li H."/>
            <person name="Huang H."/>
            <person name="Zhang F."/>
            <person name="Xu H."/>
            <person name="Li N."/>
            <person name="Zhao C."/>
            <person name="Li S."/>
            <person name="Dong L."/>
            <person name="Huang Y."/>
            <person name="Li L."/>
            <person name="Xi Y."/>
            <person name="Qi Q."/>
            <person name="Li W."/>
            <person name="Zhang B."/>
            <person name="Hu W."/>
            <person name="Zhang Y."/>
            <person name="Tian X."/>
            <person name="Jiao Y."/>
            <person name="Liang X."/>
            <person name="Jin J."/>
            <person name="Gao L."/>
            <person name="Zheng W."/>
            <person name="Hao B."/>
            <person name="Liu S."/>
            <person name="Wang W."/>
            <person name="Yuan L."/>
            <person name="Cao M."/>
            <person name="McDermott J."/>
            <person name="Samudrala R."/>
            <person name="Wang J."/>
            <person name="Wong G.K."/>
            <person name="Yang H."/>
        </authorList>
    </citation>
    <scope>NUCLEOTIDE SEQUENCE [LARGE SCALE GENOMIC DNA]</scope>
    <source>
        <strain evidence="3">cv. 93-11</strain>
    </source>
</reference>
<dbReference type="OMA" id="AVACKCM"/>
<feature type="compositionally biased region" description="Acidic residues" evidence="1">
    <location>
        <begin position="137"/>
        <end position="153"/>
    </location>
</feature>
<accession>A2Y067</accession>
<evidence type="ECO:0000313" key="2">
    <source>
        <dbReference type="EMBL" id="EAY96477.1"/>
    </source>
</evidence>